<reference evidence="2" key="1">
    <citation type="submission" date="2014-11" db="EMBL/GenBank/DDBJ databases">
        <authorList>
            <person name="Amaro Gonzalez C."/>
        </authorList>
    </citation>
    <scope>NUCLEOTIDE SEQUENCE</scope>
</reference>
<dbReference type="EMBL" id="GBXM01080212">
    <property type="protein sequence ID" value="JAH28365.1"/>
    <property type="molecule type" value="Transcribed_RNA"/>
</dbReference>
<reference evidence="2" key="2">
    <citation type="journal article" date="2015" name="Fish Shellfish Immunol.">
        <title>Early steps in the European eel (Anguilla anguilla)-Vibrio vulnificus interaction in the gills: Role of the RtxA13 toxin.</title>
        <authorList>
            <person name="Callol A."/>
            <person name="Pajuelo D."/>
            <person name="Ebbesson L."/>
            <person name="Teles M."/>
            <person name="MacKenzie S."/>
            <person name="Amaro C."/>
        </authorList>
    </citation>
    <scope>NUCLEOTIDE SEQUENCE</scope>
</reference>
<dbReference type="Gene3D" id="1.10.10.10">
    <property type="entry name" value="Winged helix-like DNA-binding domain superfamily/Winged helix DNA-binding domain"/>
    <property type="match status" value="1"/>
</dbReference>
<accession>A0A0E9RIT9</accession>
<organism evidence="2">
    <name type="scientific">Anguilla anguilla</name>
    <name type="common">European freshwater eel</name>
    <name type="synonym">Muraena anguilla</name>
    <dbReference type="NCBI Taxonomy" id="7936"/>
    <lineage>
        <taxon>Eukaryota</taxon>
        <taxon>Metazoa</taxon>
        <taxon>Chordata</taxon>
        <taxon>Craniata</taxon>
        <taxon>Vertebrata</taxon>
        <taxon>Euteleostomi</taxon>
        <taxon>Actinopterygii</taxon>
        <taxon>Neopterygii</taxon>
        <taxon>Teleostei</taxon>
        <taxon>Anguilliformes</taxon>
        <taxon>Anguillidae</taxon>
        <taxon>Anguilla</taxon>
    </lineage>
</organism>
<evidence type="ECO:0000313" key="2">
    <source>
        <dbReference type="EMBL" id="JAH28365.1"/>
    </source>
</evidence>
<feature type="compositionally biased region" description="Basic and acidic residues" evidence="1">
    <location>
        <begin position="13"/>
        <end position="23"/>
    </location>
</feature>
<protein>
    <submittedName>
        <fullName evidence="2">Uncharacterized protein</fullName>
    </submittedName>
</protein>
<proteinExistence type="predicted"/>
<dbReference type="AlphaFoldDB" id="A0A0E9RIT9"/>
<sequence length="52" mass="5814">MQSSQTNIGSRMGRTEELSDFQRDTVIGCHPSNQSLHQISAPLEQPPLEQPH</sequence>
<dbReference type="EMBL" id="GBXM01074310">
    <property type="protein sequence ID" value="JAH34267.1"/>
    <property type="molecule type" value="Transcribed_RNA"/>
</dbReference>
<name>A0A0E9RIT9_ANGAN</name>
<feature type="region of interest" description="Disordered" evidence="1">
    <location>
        <begin position="1"/>
        <end position="52"/>
    </location>
</feature>
<dbReference type="InterPro" id="IPR036388">
    <property type="entry name" value="WH-like_DNA-bd_sf"/>
</dbReference>
<evidence type="ECO:0000256" key="1">
    <source>
        <dbReference type="SAM" id="MobiDB-lite"/>
    </source>
</evidence>